<proteinExistence type="predicted"/>
<accession>A0A9Y1FM30</accession>
<feature type="region of interest" description="Disordered" evidence="1">
    <location>
        <begin position="87"/>
        <end position="106"/>
    </location>
</feature>
<feature type="transmembrane region" description="Helical" evidence="2">
    <location>
        <begin position="12"/>
        <end position="31"/>
    </location>
</feature>
<keyword evidence="2" id="KW-0812">Transmembrane</keyword>
<organism evidence="3">
    <name type="scientific">Candidatus Heimdallarchaeum aukensis</name>
    <dbReference type="NCBI Taxonomy" id="2876573"/>
    <lineage>
        <taxon>Archaea</taxon>
        <taxon>Promethearchaeati</taxon>
        <taxon>Candidatus Heimdallarchaeota</taxon>
        <taxon>Candidatus Heimdallarchaeia (ex Rinke et al. 2021) (nom. nud.)</taxon>
        <taxon>Candidatus Heimdallarchaeales</taxon>
        <taxon>Candidatus Heimdallarchaeaceae</taxon>
        <taxon>Candidatus Heimdallarchaeum</taxon>
    </lineage>
</organism>
<evidence type="ECO:0000256" key="1">
    <source>
        <dbReference type="SAM" id="MobiDB-lite"/>
    </source>
</evidence>
<gene>
    <name evidence="3" type="ORF">K9W45_03110</name>
</gene>
<keyword evidence="2" id="KW-1133">Transmembrane helix</keyword>
<dbReference type="EMBL" id="CP084166">
    <property type="protein sequence ID" value="UJG41459.1"/>
    <property type="molecule type" value="Genomic_DNA"/>
</dbReference>
<reference evidence="3" key="1">
    <citation type="journal article" date="2022" name="Nat. Microbiol.">
        <title>Unique mobile elements and scalable gene flow at the prokaryote-eukaryote boundary revealed by circularized Asgard archaea genomes.</title>
        <authorList>
            <person name="Wu F."/>
            <person name="Speth D.R."/>
            <person name="Philosof A."/>
            <person name="Cremiere A."/>
            <person name="Narayanan A."/>
            <person name="Barco R.A."/>
            <person name="Connon S.A."/>
            <person name="Amend J.P."/>
            <person name="Antoshechkin I.A."/>
            <person name="Orphan V.J."/>
        </authorList>
    </citation>
    <scope>NUCLEOTIDE SEQUENCE</scope>
    <source>
        <strain evidence="3">PM71</strain>
    </source>
</reference>
<keyword evidence="2" id="KW-0472">Membrane</keyword>
<name>A0A9Y1FM30_9ARCH</name>
<protein>
    <submittedName>
        <fullName evidence="3">Uncharacterized protein</fullName>
    </submittedName>
</protein>
<evidence type="ECO:0000313" key="3">
    <source>
        <dbReference type="EMBL" id="UJG41459.1"/>
    </source>
</evidence>
<sequence length="106" mass="12117">MIRVKIKPKIAHVVFEIIALLAAIAGSLYIASIANKIVLWIFETIIVIVLLFFGGKSIYNKMKPFYVSAPLREDMIKDQEGRKRIITEPTKRGLTNEDKEIQKNDE</sequence>
<dbReference type="AlphaFoldDB" id="A0A9Y1FM30"/>
<evidence type="ECO:0000256" key="2">
    <source>
        <dbReference type="SAM" id="Phobius"/>
    </source>
</evidence>
<feature type="transmembrane region" description="Helical" evidence="2">
    <location>
        <begin position="37"/>
        <end position="55"/>
    </location>
</feature>
<dbReference type="Proteomes" id="UP001201020">
    <property type="component" value="Chromosome"/>
</dbReference>